<evidence type="ECO:0000313" key="2">
    <source>
        <dbReference type="EMBL" id="CAB9498649.1"/>
    </source>
</evidence>
<proteinExistence type="predicted"/>
<feature type="region of interest" description="Disordered" evidence="1">
    <location>
        <begin position="1"/>
        <end position="33"/>
    </location>
</feature>
<gene>
    <name evidence="2" type="ORF">SEMRO_42_G025760.1</name>
</gene>
<dbReference type="AlphaFoldDB" id="A0A9N8DFB9"/>
<keyword evidence="3" id="KW-1185">Reference proteome</keyword>
<comment type="caution">
    <text evidence="2">The sequence shown here is derived from an EMBL/GenBank/DDBJ whole genome shotgun (WGS) entry which is preliminary data.</text>
</comment>
<evidence type="ECO:0000256" key="1">
    <source>
        <dbReference type="SAM" id="MobiDB-lite"/>
    </source>
</evidence>
<protein>
    <submittedName>
        <fullName evidence="2">Uncharacterized protein</fullName>
    </submittedName>
</protein>
<dbReference type="EMBL" id="CAICTM010000042">
    <property type="protein sequence ID" value="CAB9498649.1"/>
    <property type="molecule type" value="Genomic_DNA"/>
</dbReference>
<reference evidence="2" key="1">
    <citation type="submission" date="2020-06" db="EMBL/GenBank/DDBJ databases">
        <authorList>
            <consortium name="Plant Systems Biology data submission"/>
        </authorList>
    </citation>
    <scope>NUCLEOTIDE SEQUENCE</scope>
    <source>
        <strain evidence="2">D6</strain>
    </source>
</reference>
<dbReference type="Proteomes" id="UP001153069">
    <property type="component" value="Unassembled WGS sequence"/>
</dbReference>
<accession>A0A9N8DFB9</accession>
<organism evidence="2 3">
    <name type="scientific">Seminavis robusta</name>
    <dbReference type="NCBI Taxonomy" id="568900"/>
    <lineage>
        <taxon>Eukaryota</taxon>
        <taxon>Sar</taxon>
        <taxon>Stramenopiles</taxon>
        <taxon>Ochrophyta</taxon>
        <taxon>Bacillariophyta</taxon>
        <taxon>Bacillariophyceae</taxon>
        <taxon>Bacillariophycidae</taxon>
        <taxon>Naviculales</taxon>
        <taxon>Naviculaceae</taxon>
        <taxon>Seminavis</taxon>
    </lineage>
</organism>
<sequence length="100" mass="10945">MTSIHRGTNTANGSNNMKFSSETSPSFASGGLVQQRKDKLEEVCAAQRGLKIVKKSKWHVSGSGYGSGMYKKKTVVRFEDCNGNKVSIVKNIAKNYGKKE</sequence>
<name>A0A9N8DFB9_9STRA</name>
<feature type="compositionally biased region" description="Polar residues" evidence="1">
    <location>
        <begin position="1"/>
        <end position="27"/>
    </location>
</feature>
<evidence type="ECO:0000313" key="3">
    <source>
        <dbReference type="Proteomes" id="UP001153069"/>
    </source>
</evidence>